<keyword evidence="3" id="KW-1185">Reference proteome</keyword>
<comment type="caution">
    <text evidence="2">The sequence shown here is derived from an EMBL/GenBank/DDBJ whole genome shotgun (WGS) entry which is preliminary data.</text>
</comment>
<evidence type="ECO:0008006" key="4">
    <source>
        <dbReference type="Google" id="ProtNLM"/>
    </source>
</evidence>
<reference evidence="2" key="1">
    <citation type="submission" date="2022-10" db="EMBL/GenBank/DDBJ databases">
        <title>Luteolibacter sp. GHJ8, whole genome shotgun sequencing project.</title>
        <authorList>
            <person name="Zhao G."/>
            <person name="Shen L."/>
        </authorList>
    </citation>
    <scope>NUCLEOTIDE SEQUENCE</scope>
    <source>
        <strain evidence="2">GHJ8</strain>
    </source>
</reference>
<accession>A0ABT3GA06</accession>
<organism evidence="2 3">
    <name type="scientific">Luteolibacter rhizosphaerae</name>
    <dbReference type="NCBI Taxonomy" id="2989719"/>
    <lineage>
        <taxon>Bacteria</taxon>
        <taxon>Pseudomonadati</taxon>
        <taxon>Verrucomicrobiota</taxon>
        <taxon>Verrucomicrobiia</taxon>
        <taxon>Verrucomicrobiales</taxon>
        <taxon>Verrucomicrobiaceae</taxon>
        <taxon>Luteolibacter</taxon>
    </lineage>
</organism>
<name>A0ABT3GA06_9BACT</name>
<sequence length="339" mass="36399">MKTFLLLGALLCSHVFAAGEGYVNFVRQTQQTTGVVWSMSVTPQGNAPSQGLLESGGALFQLWTVKQDTATDYLLDQKLVGAYMPTANITIQAMDSYQGIPRTRADKPFSVKINVGGLVSGTGVQEAAKRVLLEHHVKNYTTAQPSFTPAQATSGTPKSSASIYTNGPTDLNFAVTNLTGGADPTKVSGEEHFVVHALADAAYTQSKIAGAHVQVWAVTSGTISGIQPDEVIGSATPPLTVAIYDPYPGSGTYLQATSVKDPANPIRIVGGTWNQPIERSQPEKQLFPEDYEYAFPVDGDYVLELINESPFGKERLHSVPIRVDRKLEVRGLLGTLETE</sequence>
<keyword evidence="1" id="KW-0732">Signal</keyword>
<proteinExistence type="predicted"/>
<evidence type="ECO:0000313" key="2">
    <source>
        <dbReference type="EMBL" id="MCW1916676.1"/>
    </source>
</evidence>
<gene>
    <name evidence="2" type="ORF">OJ996_24025</name>
</gene>
<feature type="chain" id="PRO_5045957136" description="DUF2271 domain-containing protein" evidence="1">
    <location>
        <begin position="18"/>
        <end position="339"/>
    </location>
</feature>
<evidence type="ECO:0000313" key="3">
    <source>
        <dbReference type="Proteomes" id="UP001165653"/>
    </source>
</evidence>
<dbReference type="EMBL" id="JAPDDR010000017">
    <property type="protein sequence ID" value="MCW1916676.1"/>
    <property type="molecule type" value="Genomic_DNA"/>
</dbReference>
<dbReference type="RefSeq" id="WP_264516260.1">
    <property type="nucleotide sequence ID" value="NZ_JAPDDR010000017.1"/>
</dbReference>
<evidence type="ECO:0000256" key="1">
    <source>
        <dbReference type="SAM" id="SignalP"/>
    </source>
</evidence>
<protein>
    <recommendedName>
        <fullName evidence="4">DUF2271 domain-containing protein</fullName>
    </recommendedName>
</protein>
<feature type="signal peptide" evidence="1">
    <location>
        <begin position="1"/>
        <end position="17"/>
    </location>
</feature>
<dbReference type="Proteomes" id="UP001165653">
    <property type="component" value="Unassembled WGS sequence"/>
</dbReference>